<dbReference type="AlphaFoldDB" id="A0A371GT83"/>
<dbReference type="EMBL" id="QJKJ01004557">
    <property type="protein sequence ID" value="RDX93676.1"/>
    <property type="molecule type" value="Genomic_DNA"/>
</dbReference>
<evidence type="ECO:0000313" key="1">
    <source>
        <dbReference type="EMBL" id="RDX93676.1"/>
    </source>
</evidence>
<protein>
    <recommendedName>
        <fullName evidence="3">60S ribosomal protein L6</fullName>
    </recommendedName>
</protein>
<dbReference type="PANTHER" id="PTHR10715">
    <property type="entry name" value="60S RIBOSOMAL PROTEIN L6"/>
    <property type="match status" value="1"/>
</dbReference>
<dbReference type="PANTHER" id="PTHR10715:SF0">
    <property type="entry name" value="LARGE RIBOSOMAL SUBUNIT PROTEIN EL6"/>
    <property type="match status" value="1"/>
</dbReference>
<feature type="non-terminal residue" evidence="1">
    <location>
        <position position="1"/>
    </location>
</feature>
<accession>A0A371GT83</accession>
<feature type="non-terminal residue" evidence="1">
    <location>
        <position position="127"/>
    </location>
</feature>
<dbReference type="InterPro" id="IPR008991">
    <property type="entry name" value="Translation_prot_SH3-like_sf"/>
</dbReference>
<dbReference type="Proteomes" id="UP000257109">
    <property type="component" value="Unassembled WGS sequence"/>
</dbReference>
<dbReference type="OrthoDB" id="2436667at2759"/>
<organism evidence="1 2">
    <name type="scientific">Mucuna pruriens</name>
    <name type="common">Velvet bean</name>
    <name type="synonym">Dolichos pruriens</name>
    <dbReference type="NCBI Taxonomy" id="157652"/>
    <lineage>
        <taxon>Eukaryota</taxon>
        <taxon>Viridiplantae</taxon>
        <taxon>Streptophyta</taxon>
        <taxon>Embryophyta</taxon>
        <taxon>Tracheophyta</taxon>
        <taxon>Spermatophyta</taxon>
        <taxon>Magnoliopsida</taxon>
        <taxon>eudicotyledons</taxon>
        <taxon>Gunneridae</taxon>
        <taxon>Pentapetalae</taxon>
        <taxon>rosids</taxon>
        <taxon>fabids</taxon>
        <taxon>Fabales</taxon>
        <taxon>Fabaceae</taxon>
        <taxon>Papilionoideae</taxon>
        <taxon>50 kb inversion clade</taxon>
        <taxon>NPAAA clade</taxon>
        <taxon>indigoferoid/millettioid clade</taxon>
        <taxon>Phaseoleae</taxon>
        <taxon>Mucuna</taxon>
    </lineage>
</organism>
<proteinExistence type="predicted"/>
<evidence type="ECO:0000313" key="2">
    <source>
        <dbReference type="Proteomes" id="UP000257109"/>
    </source>
</evidence>
<keyword evidence="2" id="KW-1185">Reference proteome</keyword>
<dbReference type="GO" id="GO:0003723">
    <property type="term" value="F:RNA binding"/>
    <property type="evidence" value="ECO:0007669"/>
    <property type="project" value="TreeGrafter"/>
</dbReference>
<dbReference type="GO" id="GO:0000027">
    <property type="term" value="P:ribosomal large subunit assembly"/>
    <property type="evidence" value="ECO:0007669"/>
    <property type="project" value="TreeGrafter"/>
</dbReference>
<comment type="caution">
    <text evidence="1">The sequence shown here is derived from an EMBL/GenBank/DDBJ whole genome shotgun (WGS) entry which is preliminary data.</text>
</comment>
<gene>
    <name evidence="1" type="ORF">CR513_24025</name>
</gene>
<dbReference type="InterPro" id="IPR000915">
    <property type="entry name" value="60S_ribosomal_eL6"/>
</dbReference>
<dbReference type="SUPFAM" id="SSF50104">
    <property type="entry name" value="Translation proteins SH3-like domain"/>
    <property type="match status" value="1"/>
</dbReference>
<name>A0A371GT83_MUCPR</name>
<reference evidence="1" key="1">
    <citation type="submission" date="2018-05" db="EMBL/GenBank/DDBJ databases">
        <title>Draft genome of Mucuna pruriens seed.</title>
        <authorList>
            <person name="Nnadi N.E."/>
            <person name="Vos R."/>
            <person name="Hasami M.H."/>
            <person name="Devisetty U.K."/>
            <person name="Aguiy J.C."/>
        </authorList>
    </citation>
    <scope>NUCLEOTIDE SEQUENCE [LARGE SCALE GENOMIC DNA]</scope>
    <source>
        <strain evidence="1">JCA_2017</strain>
    </source>
</reference>
<evidence type="ECO:0008006" key="3">
    <source>
        <dbReference type="Google" id="ProtNLM"/>
    </source>
</evidence>
<dbReference type="GO" id="GO:0003735">
    <property type="term" value="F:structural constituent of ribosome"/>
    <property type="evidence" value="ECO:0007669"/>
    <property type="project" value="InterPro"/>
</dbReference>
<dbReference type="GO" id="GO:0002181">
    <property type="term" value="P:cytoplasmic translation"/>
    <property type="evidence" value="ECO:0007669"/>
    <property type="project" value="TreeGrafter"/>
</dbReference>
<sequence>MGFVRLTKLVGEASLVAIAFALPYEMKNKIHILHFSSKTSHRHQDYITNFEFLLGFGENKRRSQIKEKTFKLFREASIAPGTVLILLAGRFKGKRVVFLKQLPSGLLLVTVVDDNWFVNVTSSLLLE</sequence>
<dbReference type="STRING" id="157652.A0A371GT83"/>
<dbReference type="GO" id="GO:0022625">
    <property type="term" value="C:cytosolic large ribosomal subunit"/>
    <property type="evidence" value="ECO:0007669"/>
    <property type="project" value="TreeGrafter"/>
</dbReference>